<dbReference type="PANTHER" id="PTHR12110">
    <property type="entry name" value="HYDROXYPYRUVATE ISOMERASE"/>
    <property type="match status" value="1"/>
</dbReference>
<dbReference type="EMBL" id="DVMM01000107">
    <property type="protein sequence ID" value="HIU29691.1"/>
    <property type="molecule type" value="Genomic_DNA"/>
</dbReference>
<dbReference type="InterPro" id="IPR036237">
    <property type="entry name" value="Xyl_isomerase-like_sf"/>
</dbReference>
<dbReference type="Proteomes" id="UP000824089">
    <property type="component" value="Unassembled WGS sequence"/>
</dbReference>
<comment type="caution">
    <text evidence="2">The sequence shown here is derived from an EMBL/GenBank/DDBJ whole genome shotgun (WGS) entry which is preliminary data.</text>
</comment>
<sequence length="271" mass="30049">MPSLPVALQLFSVREELDADFEGTLRKVKALGYQGVEFAGLYGRSAETVRKLLSAIGLEPVSAHIPIDEFLEDLEGTIDCYLKIGCQYAAIPYLIEERRPGAPGWGETVENIKTIAQAAKQKGLQLLYHNHDFEFVKLDGEYALDKLYATIDAELLQTELDTCWVNVAGVDPVSYIRKYSGRTPVLHLKDFTGGKTDNMYELIGIESEKPQYTKAFEFRPIGYGKQDVPSLLEAAAESGTKWLVVEQDAPSMGKTPLECAAMSVSYLKTLL</sequence>
<dbReference type="InterPro" id="IPR050312">
    <property type="entry name" value="IolE/XylAMocC-like"/>
</dbReference>
<dbReference type="InterPro" id="IPR013022">
    <property type="entry name" value="Xyl_isomerase-like_TIM-brl"/>
</dbReference>
<dbReference type="Pfam" id="PF01261">
    <property type="entry name" value="AP_endonuc_2"/>
    <property type="match status" value="1"/>
</dbReference>
<evidence type="ECO:0000259" key="1">
    <source>
        <dbReference type="Pfam" id="PF01261"/>
    </source>
</evidence>
<keyword evidence="2" id="KW-0413">Isomerase</keyword>
<evidence type="ECO:0000313" key="3">
    <source>
        <dbReference type="Proteomes" id="UP000824089"/>
    </source>
</evidence>
<reference evidence="2" key="1">
    <citation type="submission" date="2020-10" db="EMBL/GenBank/DDBJ databases">
        <authorList>
            <person name="Gilroy R."/>
        </authorList>
    </citation>
    <scope>NUCLEOTIDE SEQUENCE</scope>
    <source>
        <strain evidence="2">CHK195-4489</strain>
    </source>
</reference>
<feature type="domain" description="Xylose isomerase-like TIM barrel" evidence="1">
    <location>
        <begin position="25"/>
        <end position="255"/>
    </location>
</feature>
<accession>A0A9D1LA94</accession>
<organism evidence="2 3">
    <name type="scientific">Candidatus Egerieisoma faecipullorum</name>
    <dbReference type="NCBI Taxonomy" id="2840963"/>
    <lineage>
        <taxon>Bacteria</taxon>
        <taxon>Bacillati</taxon>
        <taxon>Bacillota</taxon>
        <taxon>Clostridia</taxon>
        <taxon>Eubacteriales</taxon>
        <taxon>Clostridiaceae</taxon>
        <taxon>Clostridiaceae incertae sedis</taxon>
        <taxon>Candidatus Egerieisoma</taxon>
    </lineage>
</organism>
<protein>
    <submittedName>
        <fullName evidence="2">Sugar phosphate isomerase/epimerase</fullName>
    </submittedName>
</protein>
<gene>
    <name evidence="2" type="ORF">IAD50_05280</name>
</gene>
<dbReference type="GO" id="GO:0016853">
    <property type="term" value="F:isomerase activity"/>
    <property type="evidence" value="ECO:0007669"/>
    <property type="project" value="UniProtKB-KW"/>
</dbReference>
<dbReference type="AlphaFoldDB" id="A0A9D1LA94"/>
<dbReference type="PANTHER" id="PTHR12110:SF41">
    <property type="entry name" value="INOSOSE DEHYDRATASE"/>
    <property type="match status" value="1"/>
</dbReference>
<proteinExistence type="predicted"/>
<reference evidence="2" key="2">
    <citation type="journal article" date="2021" name="PeerJ">
        <title>Extensive microbial diversity within the chicken gut microbiome revealed by metagenomics and culture.</title>
        <authorList>
            <person name="Gilroy R."/>
            <person name="Ravi A."/>
            <person name="Getino M."/>
            <person name="Pursley I."/>
            <person name="Horton D.L."/>
            <person name="Alikhan N.F."/>
            <person name="Baker D."/>
            <person name="Gharbi K."/>
            <person name="Hall N."/>
            <person name="Watson M."/>
            <person name="Adriaenssens E.M."/>
            <person name="Foster-Nyarko E."/>
            <person name="Jarju S."/>
            <person name="Secka A."/>
            <person name="Antonio M."/>
            <person name="Oren A."/>
            <person name="Chaudhuri R.R."/>
            <person name="La Ragione R."/>
            <person name="Hildebrand F."/>
            <person name="Pallen M.J."/>
        </authorList>
    </citation>
    <scope>NUCLEOTIDE SEQUENCE</scope>
    <source>
        <strain evidence="2">CHK195-4489</strain>
    </source>
</reference>
<dbReference type="SUPFAM" id="SSF51658">
    <property type="entry name" value="Xylose isomerase-like"/>
    <property type="match status" value="1"/>
</dbReference>
<name>A0A9D1LA94_9CLOT</name>
<dbReference type="Gene3D" id="3.20.20.150">
    <property type="entry name" value="Divalent-metal-dependent TIM barrel enzymes"/>
    <property type="match status" value="1"/>
</dbReference>
<evidence type="ECO:0000313" key="2">
    <source>
        <dbReference type="EMBL" id="HIU29691.1"/>
    </source>
</evidence>